<accession>A0AAV4U911</accession>
<gene>
    <name evidence="1" type="primary">AVEN_111549_1</name>
    <name evidence="1" type="ORF">CDAR_217601</name>
</gene>
<evidence type="ECO:0000313" key="2">
    <source>
        <dbReference type="Proteomes" id="UP001054837"/>
    </source>
</evidence>
<dbReference type="AlphaFoldDB" id="A0AAV4U911"/>
<comment type="caution">
    <text evidence="1">The sequence shown here is derived from an EMBL/GenBank/DDBJ whole genome shotgun (WGS) entry which is preliminary data.</text>
</comment>
<proteinExistence type="predicted"/>
<dbReference type="Proteomes" id="UP001054837">
    <property type="component" value="Unassembled WGS sequence"/>
</dbReference>
<name>A0AAV4U911_9ARAC</name>
<dbReference type="EMBL" id="BPLQ01010914">
    <property type="protein sequence ID" value="GIY54357.1"/>
    <property type="molecule type" value="Genomic_DNA"/>
</dbReference>
<sequence length="207" mass="23083">MIQKSFSEGIYLENEGPSSASMYKSSCNQNAEKSYITSVCLEPKLVPKRTFFTMDGVLPKVSSATFNRACSFSSLSDGEKSYESSVSIDESLEVDEVDSVVPYYQNIELEPRLVPKQFSETINNFPKTKNYSFSSRVMYDPYHVKENYIVGLRVEKVREVTLSMIEDKSGSFTSSMHLAVIDDDEVESCGKAAMNGECEASNLVNGI</sequence>
<protein>
    <submittedName>
        <fullName evidence="1">Uncharacterized protein</fullName>
    </submittedName>
</protein>
<keyword evidence="2" id="KW-1185">Reference proteome</keyword>
<organism evidence="1 2">
    <name type="scientific">Caerostris darwini</name>
    <dbReference type="NCBI Taxonomy" id="1538125"/>
    <lineage>
        <taxon>Eukaryota</taxon>
        <taxon>Metazoa</taxon>
        <taxon>Ecdysozoa</taxon>
        <taxon>Arthropoda</taxon>
        <taxon>Chelicerata</taxon>
        <taxon>Arachnida</taxon>
        <taxon>Araneae</taxon>
        <taxon>Araneomorphae</taxon>
        <taxon>Entelegynae</taxon>
        <taxon>Araneoidea</taxon>
        <taxon>Araneidae</taxon>
        <taxon>Caerostris</taxon>
    </lineage>
</organism>
<evidence type="ECO:0000313" key="1">
    <source>
        <dbReference type="EMBL" id="GIY54357.1"/>
    </source>
</evidence>
<reference evidence="1 2" key="1">
    <citation type="submission" date="2021-06" db="EMBL/GenBank/DDBJ databases">
        <title>Caerostris darwini draft genome.</title>
        <authorList>
            <person name="Kono N."/>
            <person name="Arakawa K."/>
        </authorList>
    </citation>
    <scope>NUCLEOTIDE SEQUENCE [LARGE SCALE GENOMIC DNA]</scope>
</reference>